<evidence type="ECO:0000256" key="1">
    <source>
        <dbReference type="SAM" id="MobiDB-lite"/>
    </source>
</evidence>
<proteinExistence type="predicted"/>
<sequence length="68" mass="7135">MSRDVRSRASTSGGKTCGTFSAAMANSAWGRWLKEVTFRLGDPGRNRSLPSLNGMRTGATAAMDDGPG</sequence>
<name>A0ABQ2X8R4_9ACTN</name>
<organism evidence="2 3">
    <name type="scientific">Streptomyces lomondensis</name>
    <dbReference type="NCBI Taxonomy" id="68229"/>
    <lineage>
        <taxon>Bacteria</taxon>
        <taxon>Bacillati</taxon>
        <taxon>Actinomycetota</taxon>
        <taxon>Actinomycetes</taxon>
        <taxon>Kitasatosporales</taxon>
        <taxon>Streptomycetaceae</taxon>
        <taxon>Streptomyces</taxon>
    </lineage>
</organism>
<evidence type="ECO:0000313" key="2">
    <source>
        <dbReference type="EMBL" id="GGX04870.1"/>
    </source>
</evidence>
<dbReference type="EMBL" id="BMWC01000005">
    <property type="protein sequence ID" value="GGX04870.1"/>
    <property type="molecule type" value="Genomic_DNA"/>
</dbReference>
<accession>A0ABQ2X8R4</accession>
<evidence type="ECO:0000313" key="3">
    <source>
        <dbReference type="Proteomes" id="UP000617743"/>
    </source>
</evidence>
<gene>
    <name evidence="2" type="ORF">GCM10010383_38550</name>
</gene>
<reference evidence="3" key="1">
    <citation type="journal article" date="2019" name="Int. J. Syst. Evol. Microbiol.">
        <title>The Global Catalogue of Microorganisms (GCM) 10K type strain sequencing project: providing services to taxonomists for standard genome sequencing and annotation.</title>
        <authorList>
            <consortium name="The Broad Institute Genomics Platform"/>
            <consortium name="The Broad Institute Genome Sequencing Center for Infectious Disease"/>
            <person name="Wu L."/>
            <person name="Ma J."/>
        </authorList>
    </citation>
    <scope>NUCLEOTIDE SEQUENCE [LARGE SCALE GENOMIC DNA]</scope>
    <source>
        <strain evidence="3">JCM 4866</strain>
    </source>
</reference>
<protein>
    <submittedName>
        <fullName evidence="2">Uncharacterized protein</fullName>
    </submittedName>
</protein>
<keyword evidence="3" id="KW-1185">Reference proteome</keyword>
<feature type="region of interest" description="Disordered" evidence="1">
    <location>
        <begin position="40"/>
        <end position="68"/>
    </location>
</feature>
<dbReference type="Proteomes" id="UP000617743">
    <property type="component" value="Unassembled WGS sequence"/>
</dbReference>
<comment type="caution">
    <text evidence="2">The sequence shown here is derived from an EMBL/GenBank/DDBJ whole genome shotgun (WGS) entry which is preliminary data.</text>
</comment>